<feature type="domain" description="EAL" evidence="2">
    <location>
        <begin position="411"/>
        <end position="664"/>
    </location>
</feature>
<dbReference type="SUPFAM" id="SSF141868">
    <property type="entry name" value="EAL domain-like"/>
    <property type="match status" value="1"/>
</dbReference>
<dbReference type="SMART" id="SM00267">
    <property type="entry name" value="GGDEF"/>
    <property type="match status" value="1"/>
</dbReference>
<dbReference type="Gene3D" id="3.30.70.270">
    <property type="match status" value="1"/>
</dbReference>
<keyword evidence="1" id="KW-0472">Membrane</keyword>
<feature type="domain" description="GGDEF" evidence="3">
    <location>
        <begin position="271"/>
        <end position="402"/>
    </location>
</feature>
<dbReference type="InterPro" id="IPR043128">
    <property type="entry name" value="Rev_trsase/Diguanyl_cyclase"/>
</dbReference>
<dbReference type="PROSITE" id="PS50887">
    <property type="entry name" value="GGDEF"/>
    <property type="match status" value="1"/>
</dbReference>
<dbReference type="InterPro" id="IPR029787">
    <property type="entry name" value="Nucleotide_cyclase"/>
</dbReference>
<proteinExistence type="predicted"/>
<dbReference type="InterPro" id="IPR000160">
    <property type="entry name" value="GGDEF_dom"/>
</dbReference>
<evidence type="ECO:0000259" key="2">
    <source>
        <dbReference type="PROSITE" id="PS50883"/>
    </source>
</evidence>
<dbReference type="SMART" id="SM00052">
    <property type="entry name" value="EAL"/>
    <property type="match status" value="1"/>
</dbReference>
<dbReference type="InterPro" id="IPR001633">
    <property type="entry name" value="EAL_dom"/>
</dbReference>
<dbReference type="PANTHER" id="PTHR44757:SF2">
    <property type="entry name" value="BIOFILM ARCHITECTURE MAINTENANCE PROTEIN MBAA"/>
    <property type="match status" value="1"/>
</dbReference>
<reference evidence="4" key="2">
    <citation type="submission" date="2022-05" db="EMBL/GenBank/DDBJ databases">
        <authorList>
            <person name="Kim J.-S."/>
            <person name="Lee K."/>
            <person name="Suh M."/>
            <person name="Eom M."/>
            <person name="Kim J.-S."/>
            <person name="Kim D.-S."/>
            <person name="Ko S.-H."/>
            <person name="Shin Y."/>
            <person name="Lee J.-S."/>
        </authorList>
    </citation>
    <scope>NUCLEOTIDE SEQUENCE</scope>
    <source>
        <strain evidence="4">N237</strain>
    </source>
</reference>
<dbReference type="RefSeq" id="WP_249770293.1">
    <property type="nucleotide sequence ID" value="NZ_CP097332.1"/>
</dbReference>
<feature type="transmembrane region" description="Helical" evidence="1">
    <location>
        <begin position="191"/>
        <end position="209"/>
    </location>
</feature>
<protein>
    <submittedName>
        <fullName evidence="4">EAL domain-containing protein</fullName>
    </submittedName>
</protein>
<gene>
    <name evidence="4" type="ORF">M6D93_15045</name>
</gene>
<evidence type="ECO:0000256" key="1">
    <source>
        <dbReference type="SAM" id="Phobius"/>
    </source>
</evidence>
<dbReference type="Pfam" id="PF00563">
    <property type="entry name" value="EAL"/>
    <property type="match status" value="1"/>
</dbReference>
<feature type="transmembrane region" description="Helical" evidence="1">
    <location>
        <begin position="77"/>
        <end position="104"/>
    </location>
</feature>
<dbReference type="Gene3D" id="3.20.20.450">
    <property type="entry name" value="EAL domain"/>
    <property type="match status" value="1"/>
</dbReference>
<dbReference type="PANTHER" id="PTHR44757">
    <property type="entry name" value="DIGUANYLATE CYCLASE DGCP"/>
    <property type="match status" value="1"/>
</dbReference>
<dbReference type="InterPro" id="IPR035919">
    <property type="entry name" value="EAL_sf"/>
</dbReference>
<dbReference type="Proteomes" id="UP001056336">
    <property type="component" value="Chromosome"/>
</dbReference>
<keyword evidence="5" id="KW-1185">Reference proteome</keyword>
<dbReference type="CDD" id="cd01949">
    <property type="entry name" value="GGDEF"/>
    <property type="match status" value="1"/>
</dbReference>
<dbReference type="Pfam" id="PF00990">
    <property type="entry name" value="GGDEF"/>
    <property type="match status" value="1"/>
</dbReference>
<dbReference type="InterPro" id="IPR052155">
    <property type="entry name" value="Biofilm_reg_signaling"/>
</dbReference>
<feature type="transmembrane region" description="Helical" evidence="1">
    <location>
        <begin position="157"/>
        <end position="179"/>
    </location>
</feature>
<keyword evidence="1" id="KW-1133">Transmembrane helix</keyword>
<dbReference type="SUPFAM" id="SSF55073">
    <property type="entry name" value="Nucleotide cyclase"/>
    <property type="match status" value="1"/>
</dbReference>
<dbReference type="EMBL" id="CP097332">
    <property type="protein sequence ID" value="UQX87607.1"/>
    <property type="molecule type" value="Genomic_DNA"/>
</dbReference>
<dbReference type="CDD" id="cd01948">
    <property type="entry name" value="EAL"/>
    <property type="match status" value="1"/>
</dbReference>
<accession>A0ABY4QWR8</accession>
<sequence>MSVPPPRSLVRFSQFSAFWHLAVLSGLPLLAIAGYEVATSTFSRGGPALLMCAALLVALELLPLVQGRGHDPQGVVMSTAFVCAMLFLWGPWPAIVMVSVAACASDLRAEKPWWKVAFNVGQYATSVFAAYLVMYVAGSRPSIDHPLPRFHVLDLAWVLGVWAVYFLVNLFLVAGIISFDRSFKEVFLEDFSHYTTMTFAVLGISPAIVILAQNLWQLLPSLLIPLLLLYRMAQMSLEHEHDASHDPLTGLPNRASMRFALNRELSFREKRTFGFLLIDLDHFKEVNDTLGHHVGDDLLVHVAQRLSTAVRTEDLVARLGGDEFAVIIPDADERRSRAIAERIRVALSEPIYIQSLSLRAEASIGLAMFPEHGSGEEELLRHADVAMYTAKQSRQGIALYAAERDPHRTDRLGLLSDLRQAIADDVLELHYQPKISLADGSLLGVEGLVRWRHPSRGFVPPDMFIPLAEQSDVMPLLTQRVVSVALAQLAAWNERGLQVPIAVNVSPIDLTGHRLTDLLARGLEDYGIAAGLLQLEITERVVAEETAELQEVLAELNRMGIPLSIDDFGTGYSSLLRLKTLPVGELKIDRTFVSKVCESRVDVGIVRAIIDLAHALDLPAIAEGVETVQQQEVLRSLGCDGVQGWLVARPMPAEQITDWILQRRVTSLDARRGLSRATMGDESVA</sequence>
<organism evidence="4 5">
    <name type="scientific">Jatrophihabitans telluris</name>
    <dbReference type="NCBI Taxonomy" id="2038343"/>
    <lineage>
        <taxon>Bacteria</taxon>
        <taxon>Bacillati</taxon>
        <taxon>Actinomycetota</taxon>
        <taxon>Actinomycetes</taxon>
        <taxon>Jatrophihabitantales</taxon>
        <taxon>Jatrophihabitantaceae</taxon>
        <taxon>Jatrophihabitans</taxon>
    </lineage>
</organism>
<reference evidence="4" key="1">
    <citation type="journal article" date="2018" name="Int. J. Syst. Evol. Microbiol.">
        <title>Jatrophihabitans telluris sp. nov., isolated from sediment soil of lava forest wetlands and the emended description of the genus Jatrophihabitans.</title>
        <authorList>
            <person name="Lee K.C."/>
            <person name="Suh M.K."/>
            <person name="Eom M.K."/>
            <person name="Kim K.K."/>
            <person name="Kim J.S."/>
            <person name="Kim D.S."/>
            <person name="Ko S.H."/>
            <person name="Shin Y.K."/>
            <person name="Lee J.S."/>
        </authorList>
    </citation>
    <scope>NUCLEOTIDE SEQUENCE</scope>
    <source>
        <strain evidence="4">N237</strain>
    </source>
</reference>
<dbReference type="NCBIfam" id="TIGR00254">
    <property type="entry name" value="GGDEF"/>
    <property type="match status" value="1"/>
</dbReference>
<dbReference type="PROSITE" id="PS50883">
    <property type="entry name" value="EAL"/>
    <property type="match status" value="1"/>
</dbReference>
<keyword evidence="1" id="KW-0812">Transmembrane</keyword>
<evidence type="ECO:0000313" key="4">
    <source>
        <dbReference type="EMBL" id="UQX87607.1"/>
    </source>
</evidence>
<evidence type="ECO:0000259" key="3">
    <source>
        <dbReference type="PROSITE" id="PS50887"/>
    </source>
</evidence>
<name>A0ABY4QWR8_9ACTN</name>
<feature type="transmembrane region" description="Helical" evidence="1">
    <location>
        <begin position="12"/>
        <end position="35"/>
    </location>
</feature>
<evidence type="ECO:0000313" key="5">
    <source>
        <dbReference type="Proteomes" id="UP001056336"/>
    </source>
</evidence>
<feature type="transmembrane region" description="Helical" evidence="1">
    <location>
        <begin position="47"/>
        <end position="65"/>
    </location>
</feature>
<feature type="transmembrane region" description="Helical" evidence="1">
    <location>
        <begin position="116"/>
        <end position="137"/>
    </location>
</feature>